<comment type="caution">
    <text evidence="7">The sequence shown here is derived from an EMBL/GenBank/DDBJ whole genome shotgun (WGS) entry which is preliminary data.</text>
</comment>
<dbReference type="Gene3D" id="1.10.630.10">
    <property type="entry name" value="Cytochrome P450"/>
    <property type="match status" value="1"/>
</dbReference>
<dbReference type="EMBL" id="BOLY01000003">
    <property type="protein sequence ID" value="GIZ41097.1"/>
    <property type="molecule type" value="Genomic_DNA"/>
</dbReference>
<organism evidence="7 8">
    <name type="scientific">Cercospora kikuchii</name>
    <dbReference type="NCBI Taxonomy" id="84275"/>
    <lineage>
        <taxon>Eukaryota</taxon>
        <taxon>Fungi</taxon>
        <taxon>Dikarya</taxon>
        <taxon>Ascomycota</taxon>
        <taxon>Pezizomycotina</taxon>
        <taxon>Dothideomycetes</taxon>
        <taxon>Dothideomycetidae</taxon>
        <taxon>Mycosphaerellales</taxon>
        <taxon>Mycosphaerellaceae</taxon>
        <taxon>Cercospora</taxon>
    </lineage>
</organism>
<evidence type="ECO:0000256" key="3">
    <source>
        <dbReference type="ARBA" id="ARBA00023002"/>
    </source>
</evidence>
<comment type="cofactor">
    <cofactor evidence="5">
        <name>heme</name>
        <dbReference type="ChEBI" id="CHEBI:30413"/>
    </cofactor>
</comment>
<protein>
    <recommendedName>
        <fullName evidence="9">Cytochrome P450</fullName>
    </recommendedName>
</protein>
<name>A0A9P3CD78_9PEZI</name>
<evidence type="ECO:0000256" key="5">
    <source>
        <dbReference type="PIRSR" id="PIRSR602401-1"/>
    </source>
</evidence>
<dbReference type="InterPro" id="IPR050364">
    <property type="entry name" value="Cytochrome_P450_fung"/>
</dbReference>
<keyword evidence="6" id="KW-0812">Transmembrane</keyword>
<dbReference type="GeneID" id="68289988"/>
<dbReference type="InterPro" id="IPR001128">
    <property type="entry name" value="Cyt_P450"/>
</dbReference>
<evidence type="ECO:0000313" key="7">
    <source>
        <dbReference type="EMBL" id="GIZ41097.1"/>
    </source>
</evidence>
<evidence type="ECO:0000256" key="1">
    <source>
        <dbReference type="ARBA" id="ARBA00010617"/>
    </source>
</evidence>
<reference evidence="7 8" key="1">
    <citation type="submission" date="2021-01" db="EMBL/GenBank/DDBJ databases">
        <title>Cercospora kikuchii MAFF 305040 whole genome shotgun sequence.</title>
        <authorList>
            <person name="Kashiwa T."/>
            <person name="Suzuki T."/>
        </authorList>
    </citation>
    <scope>NUCLEOTIDE SEQUENCE [LARGE SCALE GENOMIC DNA]</scope>
    <source>
        <strain evidence="7 8">MAFF 305040</strain>
    </source>
</reference>
<gene>
    <name evidence="7" type="ORF">CKM354_000441300</name>
</gene>
<keyword evidence="6" id="KW-1133">Transmembrane helix</keyword>
<evidence type="ECO:0000256" key="6">
    <source>
        <dbReference type="SAM" id="Phobius"/>
    </source>
</evidence>
<dbReference type="GO" id="GO:0005506">
    <property type="term" value="F:iron ion binding"/>
    <property type="evidence" value="ECO:0007669"/>
    <property type="project" value="InterPro"/>
</dbReference>
<feature type="transmembrane region" description="Helical" evidence="6">
    <location>
        <begin position="548"/>
        <end position="568"/>
    </location>
</feature>
<evidence type="ECO:0000313" key="8">
    <source>
        <dbReference type="Proteomes" id="UP000825890"/>
    </source>
</evidence>
<dbReference type="AlphaFoldDB" id="A0A9P3CD78"/>
<dbReference type="PRINTS" id="PR00385">
    <property type="entry name" value="P450"/>
</dbReference>
<dbReference type="InterPro" id="IPR002401">
    <property type="entry name" value="Cyt_P450_E_grp-I"/>
</dbReference>
<dbReference type="Proteomes" id="UP000825890">
    <property type="component" value="Unassembled WGS sequence"/>
</dbReference>
<dbReference type="SUPFAM" id="SSF48264">
    <property type="entry name" value="Cytochrome P450"/>
    <property type="match status" value="1"/>
</dbReference>
<proteinExistence type="inferred from homology"/>
<dbReference type="OrthoDB" id="2789670at2759"/>
<dbReference type="GO" id="GO:0004497">
    <property type="term" value="F:monooxygenase activity"/>
    <property type="evidence" value="ECO:0007669"/>
    <property type="project" value="InterPro"/>
</dbReference>
<keyword evidence="6" id="KW-0472">Membrane</keyword>
<evidence type="ECO:0000256" key="2">
    <source>
        <dbReference type="ARBA" id="ARBA00022723"/>
    </source>
</evidence>
<keyword evidence="4 5" id="KW-0408">Iron</keyword>
<dbReference type="CDD" id="cd11065">
    <property type="entry name" value="CYP64-like"/>
    <property type="match status" value="1"/>
</dbReference>
<dbReference type="GO" id="GO:0016705">
    <property type="term" value="F:oxidoreductase activity, acting on paired donors, with incorporation or reduction of molecular oxygen"/>
    <property type="evidence" value="ECO:0007669"/>
    <property type="project" value="InterPro"/>
</dbReference>
<accession>A0A9P3CD78</accession>
<dbReference type="GO" id="GO:0020037">
    <property type="term" value="F:heme binding"/>
    <property type="evidence" value="ECO:0007669"/>
    <property type="project" value="InterPro"/>
</dbReference>
<feature type="binding site" description="axial binding residue" evidence="5">
    <location>
        <position position="383"/>
    </location>
    <ligand>
        <name>heme</name>
        <dbReference type="ChEBI" id="CHEBI:30413"/>
    </ligand>
    <ligandPart>
        <name>Fe</name>
        <dbReference type="ChEBI" id="CHEBI:18248"/>
    </ligandPart>
</feature>
<evidence type="ECO:0008006" key="9">
    <source>
        <dbReference type="Google" id="ProtNLM"/>
    </source>
</evidence>
<dbReference type="RefSeq" id="XP_044655584.1">
    <property type="nucleotide sequence ID" value="XM_044799649.1"/>
</dbReference>
<evidence type="ECO:0000256" key="4">
    <source>
        <dbReference type="ARBA" id="ARBA00023004"/>
    </source>
</evidence>
<feature type="transmembrane region" description="Helical" evidence="6">
    <location>
        <begin position="577"/>
        <end position="596"/>
    </location>
</feature>
<dbReference type="PANTHER" id="PTHR46300">
    <property type="entry name" value="P450, PUTATIVE (EUROFUNG)-RELATED-RELATED"/>
    <property type="match status" value="1"/>
</dbReference>
<keyword evidence="2 5" id="KW-0479">Metal-binding</keyword>
<dbReference type="InterPro" id="IPR036396">
    <property type="entry name" value="Cyt_P450_sf"/>
</dbReference>
<keyword evidence="8" id="KW-1185">Reference proteome</keyword>
<dbReference type="Pfam" id="PF00067">
    <property type="entry name" value="p450"/>
    <property type="match status" value="1"/>
</dbReference>
<keyword evidence="5" id="KW-0349">Heme</keyword>
<dbReference type="PRINTS" id="PR00463">
    <property type="entry name" value="EP450I"/>
</dbReference>
<dbReference type="PANTHER" id="PTHR46300:SF4">
    <property type="entry name" value="CYTOCHROME P450 98A3"/>
    <property type="match status" value="1"/>
</dbReference>
<sequence length="607" mass="68930">MRQKRPWIHWEQLGIRYKSAMITLWNGHRPVIVCNDAWCISDLFEKRANIYSSRPRMVMMGDLTDTTNNNQVCLKYNDQWRLHRRLTHTAVGIQAVKEYRPFQGDETKVLLHDLLCHPDDYVESIERYSCSVASVVAWGRRIDKLNDYVAKQALAFMEVVNAVIPGQSIMEVTPAITQLPVFLNPLPRLIRYLAHRQTRLFFALTTEAKNNKADVAKFSAKVYEEYAAGRITWKEAGNMTANLIGGGVDTTSSSMISMILAMCCFPRAQQKAYEEIERVVGPARLPDWDDELPYVDALVEEVLRWRTVTILGGIPHAPIQDDEYQGYVFPKGTWIVGNVWAIHRNPRDFPNPDEFRPERFLDERMPYPSKKGHNAFGWGRRQCSGQPLAEQGLRLVTARLLWAFKIAPGLDDKGEEVKLDIFAYTASENIRPEPFKARFIPRNSGVPGIIEEAARIARENLAIYDGETKLTLSNAHNLFIGFSAFSFGPQLTLLWRSNSSAGLSSLYTLCNLVSATEQLTRGLQGILIEPHSFLHEQPKAGLDDCLNVVQLTIVWVCHLFLFALVLWLPPISTKQKLALSTAYLVYINFSLAFVAYETTLQEDDGSD</sequence>
<keyword evidence="3" id="KW-0560">Oxidoreductase</keyword>
<comment type="similarity">
    <text evidence="1">Belongs to the cytochrome P450 family.</text>
</comment>